<evidence type="ECO:0000313" key="1">
    <source>
        <dbReference type="EMBL" id="MBB5805373.1"/>
    </source>
</evidence>
<name>A0A7W9HNY4_9PSEU</name>
<protein>
    <submittedName>
        <fullName evidence="1">Uncharacterized protein</fullName>
    </submittedName>
</protein>
<dbReference type="RefSeq" id="WP_184923853.1">
    <property type="nucleotide sequence ID" value="NZ_JACHMO010000001.1"/>
</dbReference>
<dbReference type="EMBL" id="JACHMO010000001">
    <property type="protein sequence ID" value="MBB5805373.1"/>
    <property type="molecule type" value="Genomic_DNA"/>
</dbReference>
<dbReference type="Proteomes" id="UP000552097">
    <property type="component" value="Unassembled WGS sequence"/>
</dbReference>
<dbReference type="AlphaFoldDB" id="A0A7W9HNY4"/>
<organism evidence="1 2">
    <name type="scientific">Saccharothrix ecbatanensis</name>
    <dbReference type="NCBI Taxonomy" id="1105145"/>
    <lineage>
        <taxon>Bacteria</taxon>
        <taxon>Bacillati</taxon>
        <taxon>Actinomycetota</taxon>
        <taxon>Actinomycetes</taxon>
        <taxon>Pseudonocardiales</taxon>
        <taxon>Pseudonocardiaceae</taxon>
        <taxon>Saccharothrix</taxon>
    </lineage>
</organism>
<reference evidence="1 2" key="1">
    <citation type="submission" date="2020-08" db="EMBL/GenBank/DDBJ databases">
        <title>Sequencing the genomes of 1000 actinobacteria strains.</title>
        <authorList>
            <person name="Klenk H.-P."/>
        </authorList>
    </citation>
    <scope>NUCLEOTIDE SEQUENCE [LARGE SCALE GENOMIC DNA]</scope>
    <source>
        <strain evidence="1 2">DSM 45486</strain>
    </source>
</reference>
<sequence>MSLARTAAARIGKDTNIHATPFGPTNAGIAAVNAAVESERFDYALELVKSVPHNGWVSPTWRARHLLDVAIAHSELNQDEAATDRLLAQRRSRRSGCATTP</sequence>
<comment type="caution">
    <text evidence="1">The sequence shown here is derived from an EMBL/GenBank/DDBJ whole genome shotgun (WGS) entry which is preliminary data.</text>
</comment>
<evidence type="ECO:0000313" key="2">
    <source>
        <dbReference type="Proteomes" id="UP000552097"/>
    </source>
</evidence>
<keyword evidence="2" id="KW-1185">Reference proteome</keyword>
<accession>A0A7W9HNY4</accession>
<proteinExistence type="predicted"/>
<gene>
    <name evidence="1" type="ORF">F4560_005141</name>
</gene>